<evidence type="ECO:0000256" key="1">
    <source>
        <dbReference type="ARBA" id="ARBA00005417"/>
    </source>
</evidence>
<dbReference type="GO" id="GO:0016887">
    <property type="term" value="F:ATP hydrolysis activity"/>
    <property type="evidence" value="ECO:0007669"/>
    <property type="project" value="InterPro"/>
</dbReference>
<dbReference type="PANTHER" id="PTHR43335:SF4">
    <property type="entry name" value="ABC TRANSPORTER, ATP-BINDING PROTEIN"/>
    <property type="match status" value="1"/>
</dbReference>
<proteinExistence type="inferred from homology"/>
<dbReference type="InterPro" id="IPR027417">
    <property type="entry name" value="P-loop_NTPase"/>
</dbReference>
<comment type="similarity">
    <text evidence="1">Belongs to the ABC transporter superfamily.</text>
</comment>
<dbReference type="PANTHER" id="PTHR43335">
    <property type="entry name" value="ABC TRANSPORTER, ATP-BINDING PROTEIN"/>
    <property type="match status" value="1"/>
</dbReference>
<sequence>MTLPVETTALTKRYGSTAAVEGLDLSVRAGEVYGFLGPNGAGKTTTLRMLLGLIRPTSGRVRVLGAEPGPGSLARVGALIEGPASYPYLSGRANLRVLADHAGVPRTRVDAVLDVVSLADRAKDRYSAYSLGMKQRLGLAAALLKEPELVVLDEPTNGLDPAGMADMRVTLRKLAAEGCTVLLSSHLLAEVEQICDRVGVLDHGRLVTETTVADLRAGGALRVVAEPLARARDHLRQLYGRVRVDGDALELDVDAREAGRVNAELVGAGLTVTELRWREPDLEQTFLTLTGCTGHAA</sequence>
<evidence type="ECO:0000313" key="7">
    <source>
        <dbReference type="Proteomes" id="UP000198878"/>
    </source>
</evidence>
<dbReference type="SUPFAM" id="SSF52540">
    <property type="entry name" value="P-loop containing nucleoside triphosphate hydrolases"/>
    <property type="match status" value="1"/>
</dbReference>
<reference evidence="7" key="1">
    <citation type="submission" date="2016-10" db="EMBL/GenBank/DDBJ databases">
        <authorList>
            <person name="Varghese N."/>
            <person name="Submissions S."/>
        </authorList>
    </citation>
    <scope>NUCLEOTIDE SEQUENCE [LARGE SCALE GENOMIC DNA]</scope>
    <source>
        <strain evidence="7">DSM 44654</strain>
    </source>
</reference>
<dbReference type="AlphaFoldDB" id="A0A1H5QIU2"/>
<evidence type="ECO:0000259" key="5">
    <source>
        <dbReference type="PROSITE" id="PS50893"/>
    </source>
</evidence>
<name>A0A1H5QIU2_9PSEU</name>
<keyword evidence="2" id="KW-0813">Transport</keyword>
<dbReference type="PROSITE" id="PS00211">
    <property type="entry name" value="ABC_TRANSPORTER_1"/>
    <property type="match status" value="1"/>
</dbReference>
<dbReference type="GO" id="GO:0005524">
    <property type="term" value="F:ATP binding"/>
    <property type="evidence" value="ECO:0007669"/>
    <property type="project" value="UniProtKB-KW"/>
</dbReference>
<evidence type="ECO:0000256" key="2">
    <source>
        <dbReference type="ARBA" id="ARBA00022448"/>
    </source>
</evidence>
<dbReference type="InterPro" id="IPR003593">
    <property type="entry name" value="AAA+_ATPase"/>
</dbReference>
<feature type="domain" description="ABC transporter" evidence="5">
    <location>
        <begin position="5"/>
        <end position="228"/>
    </location>
</feature>
<dbReference type="InterPro" id="IPR017871">
    <property type="entry name" value="ABC_transporter-like_CS"/>
</dbReference>
<dbReference type="PROSITE" id="PS50893">
    <property type="entry name" value="ABC_TRANSPORTER_2"/>
    <property type="match status" value="1"/>
</dbReference>
<dbReference type="Proteomes" id="UP000198878">
    <property type="component" value="Unassembled WGS sequence"/>
</dbReference>
<accession>A0A1H5QIU2</accession>
<protein>
    <submittedName>
        <fullName evidence="6">ABC-2 type transport system ATP-binding protein</fullName>
    </submittedName>
</protein>
<organism evidence="6 7">
    <name type="scientific">Amycolatopsis pretoriensis</name>
    <dbReference type="NCBI Taxonomy" id="218821"/>
    <lineage>
        <taxon>Bacteria</taxon>
        <taxon>Bacillati</taxon>
        <taxon>Actinomycetota</taxon>
        <taxon>Actinomycetes</taxon>
        <taxon>Pseudonocardiales</taxon>
        <taxon>Pseudonocardiaceae</taxon>
        <taxon>Amycolatopsis</taxon>
    </lineage>
</organism>
<dbReference type="Gene3D" id="3.40.50.300">
    <property type="entry name" value="P-loop containing nucleotide triphosphate hydrolases"/>
    <property type="match status" value="1"/>
</dbReference>
<dbReference type="InterPro" id="IPR003439">
    <property type="entry name" value="ABC_transporter-like_ATP-bd"/>
</dbReference>
<dbReference type="EMBL" id="FNUJ01000003">
    <property type="protein sequence ID" value="SEF25965.1"/>
    <property type="molecule type" value="Genomic_DNA"/>
</dbReference>
<dbReference type="OrthoDB" id="9804819at2"/>
<keyword evidence="7" id="KW-1185">Reference proteome</keyword>
<evidence type="ECO:0000256" key="3">
    <source>
        <dbReference type="ARBA" id="ARBA00022741"/>
    </source>
</evidence>
<dbReference type="CDD" id="cd03268">
    <property type="entry name" value="ABC_BcrA_bacitracin_resist"/>
    <property type="match status" value="1"/>
</dbReference>
<dbReference type="SMART" id="SM00382">
    <property type="entry name" value="AAA"/>
    <property type="match status" value="1"/>
</dbReference>
<evidence type="ECO:0000313" key="6">
    <source>
        <dbReference type="EMBL" id="SEF25965.1"/>
    </source>
</evidence>
<keyword evidence="3" id="KW-0547">Nucleotide-binding</keyword>
<gene>
    <name evidence="6" type="ORF">SAMN05421837_10322</name>
</gene>
<evidence type="ECO:0000256" key="4">
    <source>
        <dbReference type="ARBA" id="ARBA00022840"/>
    </source>
</evidence>
<keyword evidence="4 6" id="KW-0067">ATP-binding</keyword>
<dbReference type="Pfam" id="PF00005">
    <property type="entry name" value="ABC_tran"/>
    <property type="match status" value="1"/>
</dbReference>
<dbReference type="RefSeq" id="WP_086673181.1">
    <property type="nucleotide sequence ID" value="NZ_FNUJ01000003.1"/>
</dbReference>
<dbReference type="STRING" id="218821.SAMN05421837_10322"/>